<comment type="caution">
    <text evidence="5">The sequence shown here is derived from an EMBL/GenBank/DDBJ whole genome shotgun (WGS) entry which is preliminary data.</text>
</comment>
<dbReference type="EMBL" id="DVHL01000044">
    <property type="protein sequence ID" value="HIR66294.1"/>
    <property type="molecule type" value="Genomic_DNA"/>
</dbReference>
<dbReference type="PANTHER" id="PTHR20982:SF3">
    <property type="entry name" value="MITOCHONDRIAL RIBOSOME RECYCLING FACTOR PSEUDO 1"/>
    <property type="match status" value="1"/>
</dbReference>
<protein>
    <recommendedName>
        <fullName evidence="3">Ribosome-recycling factor</fullName>
        <shortName evidence="3">RRF</shortName>
    </recommendedName>
    <alternativeName>
        <fullName evidence="3">Ribosome-releasing factor</fullName>
    </alternativeName>
</protein>
<reference evidence="5" key="1">
    <citation type="submission" date="2020-10" db="EMBL/GenBank/DDBJ databases">
        <authorList>
            <person name="Gilroy R."/>
        </authorList>
    </citation>
    <scope>NUCLEOTIDE SEQUENCE</scope>
    <source>
        <strain evidence="5">CHK121-14286</strain>
    </source>
</reference>
<proteinExistence type="inferred from homology"/>
<dbReference type="InterPro" id="IPR023584">
    <property type="entry name" value="Ribosome_recyc_fac_dom"/>
</dbReference>
<evidence type="ECO:0000259" key="4">
    <source>
        <dbReference type="Pfam" id="PF01765"/>
    </source>
</evidence>
<dbReference type="NCBIfam" id="TIGR00496">
    <property type="entry name" value="frr"/>
    <property type="match status" value="1"/>
</dbReference>
<dbReference type="AlphaFoldDB" id="A0A9D1E4T5"/>
<dbReference type="GO" id="GO:0043023">
    <property type="term" value="F:ribosomal large subunit binding"/>
    <property type="evidence" value="ECO:0007669"/>
    <property type="project" value="TreeGrafter"/>
</dbReference>
<evidence type="ECO:0000256" key="1">
    <source>
        <dbReference type="ARBA" id="ARBA00005912"/>
    </source>
</evidence>
<comment type="function">
    <text evidence="3">Responsible for the release of ribosomes from messenger RNA at the termination of protein biosynthesis. May increase the efficiency of translation by recycling ribosomes from one round of translation to another.</text>
</comment>
<dbReference type="PANTHER" id="PTHR20982">
    <property type="entry name" value="RIBOSOME RECYCLING FACTOR"/>
    <property type="match status" value="1"/>
</dbReference>
<dbReference type="InterPro" id="IPR036191">
    <property type="entry name" value="RRF_sf"/>
</dbReference>
<comment type="similarity">
    <text evidence="1 3">Belongs to the RRF family.</text>
</comment>
<dbReference type="GO" id="GO:0005737">
    <property type="term" value="C:cytoplasm"/>
    <property type="evidence" value="ECO:0007669"/>
    <property type="project" value="UniProtKB-SubCell"/>
</dbReference>
<accession>A0A9D1E4T5</accession>
<dbReference type="Proteomes" id="UP000824200">
    <property type="component" value="Unassembled WGS sequence"/>
</dbReference>
<evidence type="ECO:0000256" key="3">
    <source>
        <dbReference type="HAMAP-Rule" id="MF_00040"/>
    </source>
</evidence>
<evidence type="ECO:0000313" key="6">
    <source>
        <dbReference type="Proteomes" id="UP000824200"/>
    </source>
</evidence>
<dbReference type="Pfam" id="PF01765">
    <property type="entry name" value="RRF"/>
    <property type="match status" value="1"/>
</dbReference>
<feature type="domain" description="Ribosome recycling factor" evidence="4">
    <location>
        <begin position="27"/>
        <end position="189"/>
    </location>
</feature>
<organism evidence="5 6">
    <name type="scientific">Candidatus Fimimonas gallinarum</name>
    <dbReference type="NCBI Taxonomy" id="2840821"/>
    <lineage>
        <taxon>Bacteria</taxon>
        <taxon>Pseudomonadati</taxon>
        <taxon>Myxococcota</taxon>
        <taxon>Myxococcia</taxon>
        <taxon>Myxococcales</taxon>
        <taxon>Cystobacterineae</taxon>
        <taxon>Myxococcaceae</taxon>
        <taxon>Myxococcaceae incertae sedis</taxon>
        <taxon>Candidatus Fimimonas</taxon>
    </lineage>
</organism>
<dbReference type="Gene3D" id="3.30.1360.40">
    <property type="match status" value="1"/>
</dbReference>
<evidence type="ECO:0000313" key="5">
    <source>
        <dbReference type="EMBL" id="HIR66294.1"/>
    </source>
</evidence>
<comment type="subcellular location">
    <subcellularLocation>
        <location evidence="3">Cytoplasm</location>
    </subcellularLocation>
</comment>
<dbReference type="Gene3D" id="1.10.132.20">
    <property type="entry name" value="Ribosome-recycling factor"/>
    <property type="match status" value="1"/>
</dbReference>
<sequence length="191" mass="21691">MNYATPQIEELFLTFETECEKAIEYTKNEYNLMRAGRANPKLVEGIKVDYYGAMTPINQMGNISIPEPRCLVISLWDKSALKLVEKAILSANIGVTPQNDGTVIRLTFPVLTEERRRDLVKQVKKLAEDTKVVLRNARRDVMDGLKKEKATKTVSEDIISDCEKEVDKQLAKQIELVDKLAKEKETDVMSV</sequence>
<dbReference type="InterPro" id="IPR002661">
    <property type="entry name" value="Ribosome_recyc_fac"/>
</dbReference>
<dbReference type="SUPFAM" id="SSF55194">
    <property type="entry name" value="Ribosome recycling factor, RRF"/>
    <property type="match status" value="1"/>
</dbReference>
<keyword evidence="2 3" id="KW-0648">Protein biosynthesis</keyword>
<name>A0A9D1E4T5_9BACT</name>
<dbReference type="GO" id="GO:0006415">
    <property type="term" value="P:translational termination"/>
    <property type="evidence" value="ECO:0007669"/>
    <property type="project" value="UniProtKB-UniRule"/>
</dbReference>
<dbReference type="FunFam" id="3.30.1360.40:FF:000001">
    <property type="entry name" value="Ribosome-recycling factor"/>
    <property type="match status" value="1"/>
</dbReference>
<evidence type="ECO:0000256" key="2">
    <source>
        <dbReference type="ARBA" id="ARBA00022917"/>
    </source>
</evidence>
<gene>
    <name evidence="3 5" type="primary">frr</name>
    <name evidence="5" type="ORF">IAC95_05395</name>
</gene>
<keyword evidence="3" id="KW-0963">Cytoplasm</keyword>
<reference evidence="5" key="2">
    <citation type="journal article" date="2021" name="PeerJ">
        <title>Extensive microbial diversity within the chicken gut microbiome revealed by metagenomics and culture.</title>
        <authorList>
            <person name="Gilroy R."/>
            <person name="Ravi A."/>
            <person name="Getino M."/>
            <person name="Pursley I."/>
            <person name="Horton D.L."/>
            <person name="Alikhan N.F."/>
            <person name="Baker D."/>
            <person name="Gharbi K."/>
            <person name="Hall N."/>
            <person name="Watson M."/>
            <person name="Adriaenssens E.M."/>
            <person name="Foster-Nyarko E."/>
            <person name="Jarju S."/>
            <person name="Secka A."/>
            <person name="Antonio M."/>
            <person name="Oren A."/>
            <person name="Chaudhuri R.R."/>
            <person name="La Ragione R."/>
            <person name="Hildebrand F."/>
            <person name="Pallen M.J."/>
        </authorList>
    </citation>
    <scope>NUCLEOTIDE SEQUENCE</scope>
    <source>
        <strain evidence="5">CHK121-14286</strain>
    </source>
</reference>
<dbReference type="HAMAP" id="MF_00040">
    <property type="entry name" value="RRF"/>
    <property type="match status" value="1"/>
</dbReference>
<dbReference type="CDD" id="cd00520">
    <property type="entry name" value="RRF"/>
    <property type="match status" value="1"/>
</dbReference>